<dbReference type="InterPro" id="IPR052728">
    <property type="entry name" value="O2_lipid_transport_reg"/>
</dbReference>
<accession>A0A087SXH8</accession>
<dbReference type="EMBL" id="KK112404">
    <property type="protein sequence ID" value="KFM57567.1"/>
    <property type="molecule type" value="Genomic_DNA"/>
</dbReference>
<keyword evidence="2" id="KW-0472">Membrane</keyword>
<sequence>MLGGTLSNLGEYDQCVDIKATDDRRGRHYGKAMFTGQYCALDIKPPLPPTGRYYKLNDVVDELKNFSQGGNVINEAAKTAQFFHFLAMRVGLCVPSGCQASDIEEVARKATEHLYWTVKVKRCEVKEDYDYTPLIISVMTVLCFFGFLMLVGSLLELYHYYAQKKIESTLLQLLACFSLISNFKKLVNTKTSAGSMSCLHGLRFLSITWIILGHTYLNVNFQIFRGLRKATIIQRDFFFQAVVNASVAVDTFFFIGGLLVCYATIKVVKETKKPFNIPLYLMHRLFRLLPVYAMVILFIYLAPILGSGPIWHDSIDMFVDACYKNWWTNILFINNFVNSYEMCLPQSWYIACDMQLYIAALIVLLPILRWPRVGLGIAWMGVVASIIGTAVMTYVYEYPPTMLFVHPDPDQRIAYWANAYFKPYSHAGPYCIGLVIGYLLATRSDLKFSLPVRFLGWCAAIACNMAVLYGVYDWNIGRDPELVETLFYSGFHRVAWTFGLAWVVVNCATGQGGVVNYILSWKCWVPLGRLTYCAYLIHPIVQIAALGNARMNVQTTHYFAVWIFSGHLLITYGSSFAASMLVEAPFMGLEKLLLKRIARKMDVGDKRLTHPEEESDKRNGDLAHENEHDSNGFVARL</sequence>
<dbReference type="OMA" id="HINRVAR"/>
<feature type="transmembrane region" description="Helical" evidence="2">
    <location>
        <begin position="494"/>
        <end position="518"/>
    </location>
</feature>
<feature type="transmembrane region" description="Helical" evidence="2">
    <location>
        <begin position="237"/>
        <end position="265"/>
    </location>
</feature>
<keyword evidence="6" id="KW-1185">Reference proteome</keyword>
<dbReference type="Proteomes" id="UP000054359">
    <property type="component" value="Unassembled WGS sequence"/>
</dbReference>
<reference evidence="5 6" key="1">
    <citation type="submission" date="2013-11" db="EMBL/GenBank/DDBJ databases">
        <title>Genome sequencing of Stegodyphus mimosarum.</title>
        <authorList>
            <person name="Bechsgaard J."/>
        </authorList>
    </citation>
    <scope>NUCLEOTIDE SEQUENCE [LARGE SCALE GENOMIC DNA]</scope>
</reference>
<dbReference type="GO" id="GO:0016747">
    <property type="term" value="F:acyltransferase activity, transferring groups other than amino-acyl groups"/>
    <property type="evidence" value="ECO:0007669"/>
    <property type="project" value="InterPro"/>
</dbReference>
<dbReference type="Pfam" id="PF20146">
    <property type="entry name" value="NRF"/>
    <property type="match status" value="1"/>
</dbReference>
<dbReference type="InterPro" id="IPR006621">
    <property type="entry name" value="Nose-resist-to-fluoxetine_N"/>
</dbReference>
<feature type="transmembrane region" description="Helical" evidence="2">
    <location>
        <begin position="131"/>
        <end position="150"/>
    </location>
</feature>
<evidence type="ECO:0000256" key="1">
    <source>
        <dbReference type="SAM" id="MobiDB-lite"/>
    </source>
</evidence>
<dbReference type="Pfam" id="PF01757">
    <property type="entry name" value="Acyl_transf_3"/>
    <property type="match status" value="1"/>
</dbReference>
<feature type="transmembrane region" description="Helical" evidence="2">
    <location>
        <begin position="454"/>
        <end position="474"/>
    </location>
</feature>
<dbReference type="PANTHER" id="PTHR11161:SF0">
    <property type="entry name" value="O-ACYLTRANSFERASE LIKE PROTEIN"/>
    <property type="match status" value="1"/>
</dbReference>
<dbReference type="AlphaFoldDB" id="A0A087SXH8"/>
<feature type="transmembrane region" description="Helical" evidence="2">
    <location>
        <begin position="530"/>
        <end position="547"/>
    </location>
</feature>
<protein>
    <submittedName>
        <fullName evidence="5">Nose resistant to fluoxetine protein 6</fullName>
    </submittedName>
</protein>
<feature type="compositionally biased region" description="Basic and acidic residues" evidence="1">
    <location>
        <begin position="605"/>
        <end position="630"/>
    </location>
</feature>
<name>A0A087SXH8_STEMI</name>
<gene>
    <name evidence="5" type="ORF">X975_08051</name>
</gene>
<evidence type="ECO:0000259" key="3">
    <source>
        <dbReference type="Pfam" id="PF01757"/>
    </source>
</evidence>
<feature type="transmembrane region" description="Helical" evidence="2">
    <location>
        <begin position="199"/>
        <end position="217"/>
    </location>
</feature>
<evidence type="ECO:0000313" key="5">
    <source>
        <dbReference type="EMBL" id="KFM57567.1"/>
    </source>
</evidence>
<organism evidence="5 6">
    <name type="scientific">Stegodyphus mimosarum</name>
    <name type="common">African social velvet spider</name>
    <dbReference type="NCBI Taxonomy" id="407821"/>
    <lineage>
        <taxon>Eukaryota</taxon>
        <taxon>Metazoa</taxon>
        <taxon>Ecdysozoa</taxon>
        <taxon>Arthropoda</taxon>
        <taxon>Chelicerata</taxon>
        <taxon>Arachnida</taxon>
        <taxon>Araneae</taxon>
        <taxon>Araneomorphae</taxon>
        <taxon>Entelegynae</taxon>
        <taxon>Eresoidea</taxon>
        <taxon>Eresidae</taxon>
        <taxon>Stegodyphus</taxon>
    </lineage>
</organism>
<dbReference type="OrthoDB" id="6420932at2759"/>
<evidence type="ECO:0000256" key="2">
    <source>
        <dbReference type="SAM" id="Phobius"/>
    </source>
</evidence>
<feature type="region of interest" description="Disordered" evidence="1">
    <location>
        <begin position="605"/>
        <end position="637"/>
    </location>
</feature>
<keyword evidence="2" id="KW-1133">Transmembrane helix</keyword>
<feature type="domain" description="Nose resistant-to-fluoxetine protein N-terminal" evidence="4">
    <location>
        <begin position="2"/>
        <end position="106"/>
    </location>
</feature>
<evidence type="ECO:0000259" key="4">
    <source>
        <dbReference type="Pfam" id="PF20146"/>
    </source>
</evidence>
<feature type="transmembrane region" description="Helical" evidence="2">
    <location>
        <begin position="559"/>
        <end position="582"/>
    </location>
</feature>
<feature type="transmembrane region" description="Helical" evidence="2">
    <location>
        <begin position="375"/>
        <end position="396"/>
    </location>
</feature>
<proteinExistence type="predicted"/>
<evidence type="ECO:0000313" key="6">
    <source>
        <dbReference type="Proteomes" id="UP000054359"/>
    </source>
</evidence>
<feature type="transmembrane region" description="Helical" evidence="2">
    <location>
        <begin position="285"/>
        <end position="305"/>
    </location>
</feature>
<dbReference type="PANTHER" id="PTHR11161">
    <property type="entry name" value="O-ACYLTRANSFERASE"/>
    <property type="match status" value="1"/>
</dbReference>
<feature type="transmembrane region" description="Helical" evidence="2">
    <location>
        <begin position="424"/>
        <end position="442"/>
    </location>
</feature>
<keyword evidence="2" id="KW-0812">Transmembrane</keyword>
<dbReference type="InterPro" id="IPR002656">
    <property type="entry name" value="Acyl_transf_3_dom"/>
</dbReference>
<feature type="domain" description="Acyltransferase 3" evidence="3">
    <location>
        <begin position="198"/>
        <end position="551"/>
    </location>
</feature>
<feature type="transmembrane region" description="Helical" evidence="2">
    <location>
        <begin position="348"/>
        <end position="368"/>
    </location>
</feature>
<feature type="non-terminal residue" evidence="5">
    <location>
        <position position="637"/>
    </location>
</feature>